<feature type="region of interest" description="Disordered" evidence="1">
    <location>
        <begin position="1"/>
        <end position="24"/>
    </location>
</feature>
<accession>A0A9X1YAF4</accession>
<comment type="caution">
    <text evidence="3">The sequence shown here is derived from an EMBL/GenBank/DDBJ whole genome shotgun (WGS) entry which is preliminary data.</text>
</comment>
<proteinExistence type="predicted"/>
<dbReference type="AlphaFoldDB" id="A0A9X1YAF4"/>
<feature type="transmembrane region" description="Helical" evidence="2">
    <location>
        <begin position="109"/>
        <end position="131"/>
    </location>
</feature>
<evidence type="ECO:0000256" key="1">
    <source>
        <dbReference type="SAM" id="MobiDB-lite"/>
    </source>
</evidence>
<evidence type="ECO:0000256" key="2">
    <source>
        <dbReference type="SAM" id="Phobius"/>
    </source>
</evidence>
<protein>
    <submittedName>
        <fullName evidence="3">Uncharacterized protein</fullName>
    </submittedName>
</protein>
<dbReference type="RefSeq" id="WP_248668646.1">
    <property type="nucleotide sequence ID" value="NZ_JALPRX010000088.1"/>
</dbReference>
<dbReference type="Proteomes" id="UP001139516">
    <property type="component" value="Unassembled WGS sequence"/>
</dbReference>
<evidence type="ECO:0000313" key="4">
    <source>
        <dbReference type="Proteomes" id="UP001139516"/>
    </source>
</evidence>
<dbReference type="EMBL" id="JALPRX010000088">
    <property type="protein sequence ID" value="MCK8786531.1"/>
    <property type="molecule type" value="Genomic_DNA"/>
</dbReference>
<gene>
    <name evidence="3" type="ORF">M0638_19320</name>
</gene>
<feature type="compositionally biased region" description="Low complexity" evidence="1">
    <location>
        <begin position="1"/>
        <end position="15"/>
    </location>
</feature>
<name>A0A9X1YAF4_9PROT</name>
<evidence type="ECO:0000313" key="3">
    <source>
        <dbReference type="EMBL" id="MCK8786531.1"/>
    </source>
</evidence>
<keyword evidence="2" id="KW-0472">Membrane</keyword>
<sequence length="212" mass="21191">MTAAREAIARAAGDAPSPAPAEDPGAAIREAQAELERAVAKASLQNDPMRHAFAGLSSALGAFAAGIEAVRRPLDPAAQAELVRKASAAAAAGAQREAARLALGMNRRFAFGAGLGVALLVLGAAGGGYAWGRAAEAARARDAAGALAAALQDGSASARAWLGLIENNDVGAALRRCEGRAVWTDVAGRRACAVPLWLDPPSASVPGTPGRG</sequence>
<organism evidence="3 4">
    <name type="scientific">Roseomonas acroporae</name>
    <dbReference type="NCBI Taxonomy" id="2937791"/>
    <lineage>
        <taxon>Bacteria</taxon>
        <taxon>Pseudomonadati</taxon>
        <taxon>Pseudomonadota</taxon>
        <taxon>Alphaproteobacteria</taxon>
        <taxon>Acetobacterales</taxon>
        <taxon>Roseomonadaceae</taxon>
        <taxon>Roseomonas</taxon>
    </lineage>
</organism>
<keyword evidence="4" id="KW-1185">Reference proteome</keyword>
<keyword evidence="2" id="KW-0812">Transmembrane</keyword>
<reference evidence="3" key="1">
    <citation type="submission" date="2022-04" db="EMBL/GenBank/DDBJ databases">
        <title>Roseomonas acroporae sp. nov., isolated from coral Acropora digitifera.</title>
        <authorList>
            <person name="Sun H."/>
        </authorList>
    </citation>
    <scope>NUCLEOTIDE SEQUENCE</scope>
    <source>
        <strain evidence="3">NAR14</strain>
    </source>
</reference>
<keyword evidence="2" id="KW-1133">Transmembrane helix</keyword>